<dbReference type="Gramene" id="EOX95811">
    <property type="protein sequence ID" value="EOX95811"/>
    <property type="gene ID" value="TCM_005218"/>
</dbReference>
<dbReference type="EMBL" id="CM001879">
    <property type="protein sequence ID" value="EOX95811.1"/>
    <property type="molecule type" value="Genomic_DNA"/>
</dbReference>
<name>A0A061DUR4_THECC</name>
<reference evidence="1 2" key="1">
    <citation type="journal article" date="2013" name="Genome Biol.">
        <title>The genome sequence of the most widely cultivated cacao type and its use to identify candidate genes regulating pod color.</title>
        <authorList>
            <person name="Motamayor J.C."/>
            <person name="Mockaitis K."/>
            <person name="Schmutz J."/>
            <person name="Haiminen N."/>
            <person name="Iii D.L."/>
            <person name="Cornejo O."/>
            <person name="Findley S.D."/>
            <person name="Zheng P."/>
            <person name="Utro F."/>
            <person name="Royaert S."/>
            <person name="Saski C."/>
            <person name="Jenkins J."/>
            <person name="Podicheti R."/>
            <person name="Zhao M."/>
            <person name="Scheffler B.E."/>
            <person name="Stack J.C."/>
            <person name="Feltus F.A."/>
            <person name="Mustiga G.M."/>
            <person name="Amores F."/>
            <person name="Phillips W."/>
            <person name="Marelli J.P."/>
            <person name="May G.D."/>
            <person name="Shapiro H."/>
            <person name="Ma J."/>
            <person name="Bustamante C.D."/>
            <person name="Schnell R.J."/>
            <person name="Main D."/>
            <person name="Gilbert D."/>
            <person name="Parida L."/>
            <person name="Kuhn D.N."/>
        </authorList>
    </citation>
    <scope>NUCLEOTIDE SEQUENCE [LARGE SCALE GENOMIC DNA]</scope>
    <source>
        <strain evidence="2">cv. Matina 1-6</strain>
    </source>
</reference>
<evidence type="ECO:0000313" key="1">
    <source>
        <dbReference type="EMBL" id="EOX95811.1"/>
    </source>
</evidence>
<dbReference type="AlphaFoldDB" id="A0A061DUR4"/>
<keyword evidence="2" id="KW-1185">Reference proteome</keyword>
<organism evidence="1 2">
    <name type="scientific">Theobroma cacao</name>
    <name type="common">Cacao</name>
    <name type="synonym">Cocoa</name>
    <dbReference type="NCBI Taxonomy" id="3641"/>
    <lineage>
        <taxon>Eukaryota</taxon>
        <taxon>Viridiplantae</taxon>
        <taxon>Streptophyta</taxon>
        <taxon>Embryophyta</taxon>
        <taxon>Tracheophyta</taxon>
        <taxon>Spermatophyta</taxon>
        <taxon>Magnoliopsida</taxon>
        <taxon>eudicotyledons</taxon>
        <taxon>Gunneridae</taxon>
        <taxon>Pentapetalae</taxon>
        <taxon>rosids</taxon>
        <taxon>malvids</taxon>
        <taxon>Malvales</taxon>
        <taxon>Malvaceae</taxon>
        <taxon>Byttnerioideae</taxon>
        <taxon>Theobroma</taxon>
    </lineage>
</organism>
<proteinExistence type="predicted"/>
<gene>
    <name evidence="1" type="ORF">TCM_005218</name>
</gene>
<evidence type="ECO:0000313" key="2">
    <source>
        <dbReference type="Proteomes" id="UP000026915"/>
    </source>
</evidence>
<sequence length="144" mass="16333">MATLQQLAHGHPWLRRVDPHRSGPRRLRVCMSWETCLPSSFWIANNLGGTPFWAVAVSISRLRPFEEVQYLQLMVVIVLLDSCVQVVGGNWIAWNQNSDILNSSNYFATREGPSHSCHEVLLKGEDVKINVLVEDVKVLLLSMH</sequence>
<dbReference type="HOGENOM" id="CLU_1799946_0_0_1"/>
<accession>A0A061DUR4</accession>
<protein>
    <submittedName>
        <fullName evidence="1">Uncharacterized protein</fullName>
    </submittedName>
</protein>
<dbReference type="InParanoid" id="A0A061DUR4"/>
<dbReference type="Proteomes" id="UP000026915">
    <property type="component" value="Chromosome 1"/>
</dbReference>